<dbReference type="Proteomes" id="UP000623776">
    <property type="component" value="Unassembled WGS sequence"/>
</dbReference>
<gene>
    <name evidence="1" type="ORF">GCM10007157_18060</name>
</gene>
<proteinExistence type="predicted"/>
<dbReference type="EMBL" id="BMXN01000008">
    <property type="protein sequence ID" value="GGW26257.1"/>
    <property type="molecule type" value="Genomic_DNA"/>
</dbReference>
<name>A0A8H9I3E1_9GAMM</name>
<keyword evidence="2" id="KW-1185">Reference proteome</keyword>
<evidence type="ECO:0008006" key="3">
    <source>
        <dbReference type="Google" id="ProtNLM"/>
    </source>
</evidence>
<protein>
    <recommendedName>
        <fullName evidence="3">CheW-like domain-containing protein</fullName>
    </recommendedName>
</protein>
<accession>A0A8H9I3E1</accession>
<comment type="caution">
    <text evidence="1">The sequence shown here is derived from an EMBL/GenBank/DDBJ whole genome shotgun (WGS) entry which is preliminary data.</text>
</comment>
<evidence type="ECO:0000313" key="2">
    <source>
        <dbReference type="Proteomes" id="UP000623776"/>
    </source>
</evidence>
<organism evidence="1 2">
    <name type="scientific">Vreelandella hamiltonii</name>
    <dbReference type="NCBI Taxonomy" id="502829"/>
    <lineage>
        <taxon>Bacteria</taxon>
        <taxon>Pseudomonadati</taxon>
        <taxon>Pseudomonadota</taxon>
        <taxon>Gammaproteobacteria</taxon>
        <taxon>Oceanospirillales</taxon>
        <taxon>Halomonadaceae</taxon>
        <taxon>Vreelandella</taxon>
    </lineage>
</organism>
<dbReference type="AlphaFoldDB" id="A0A8H9I3E1"/>
<evidence type="ECO:0000313" key="1">
    <source>
        <dbReference type="EMBL" id="GGW26257.1"/>
    </source>
</evidence>
<sequence length="119" mass="13129">MTCVVFQAGGYQVAIDARYVQRIDSHCCQPRHANADMLLFQLASSPSRWLTLRDAAGPWQLGIGSESRLARLPVVQLHPLPALVAARTRMPALCGLMLEQQRLTLLLDGQRLSPSVLQP</sequence>
<reference evidence="2" key="1">
    <citation type="journal article" date="2019" name="Int. J. Syst. Evol. Microbiol.">
        <title>The Global Catalogue of Microorganisms (GCM) 10K type strain sequencing project: providing services to taxonomists for standard genome sequencing and annotation.</title>
        <authorList>
            <consortium name="The Broad Institute Genomics Platform"/>
            <consortium name="The Broad Institute Genome Sequencing Center for Infectious Disease"/>
            <person name="Wu L."/>
            <person name="Ma J."/>
        </authorList>
    </citation>
    <scope>NUCLEOTIDE SEQUENCE [LARGE SCALE GENOMIC DNA]</scope>
    <source>
        <strain evidence="2">KCTC 22154</strain>
    </source>
</reference>